<dbReference type="EMBL" id="FORG01000006">
    <property type="protein sequence ID" value="SFJ17811.1"/>
    <property type="molecule type" value="Genomic_DNA"/>
</dbReference>
<dbReference type="RefSeq" id="WP_092509665.1">
    <property type="nucleotide sequence ID" value="NZ_CAWNQB010000034.1"/>
</dbReference>
<dbReference type="STRING" id="351675.SAMN05421680_10664"/>
<evidence type="ECO:0000313" key="3">
    <source>
        <dbReference type="Proteomes" id="UP000198919"/>
    </source>
</evidence>
<sequence length="554" mass="61216">MTIENNKKADAGIKVKLEAYLPNNVAVSNNVSLIKGQVIPLVITLTSTTNQALGNLPPIVFEKSKNITFLNEKGSPIPQIQLPSGDKQSSGIVYLSVENQDGKPINDKDSITFTMTANTSIINNIDVQWVARTINLDSLILTIGKEKSYLEAPTIANIPPNGKIYSPVTTTLMGSSGRIPNAYIFITDFRSESRLDSVDFYSNLEKPTQIKQQKFISTKGIWISSDSQGEVQFNIYPQNSLSIVLELGAMVTGVTQTPKAANTPLFIANTQPVSIFDSIHWPNIAGYFNGPLISNGNTDFYVAVEEYDNARQGDYILFFTKKDKDTNNVFTGHYYRVQDPITELGLNNYSFTLPYDIFDLNIQTDFSYMAIFESGSGSKSSASLPLAYQGGAIYRPKINVTRNYDACNLYTSTYKDPTQEKHRIPNGATIGIDNIKAYPSNIGIPNSGLFIEILGKNNSTTNVPLGTKVTLNMYIESTSINKKVPFSATVPLKLDTGREYATTLINIDIQKITNIAPDPVTGAVPTIWFDYTFSIGEDIYYSKLWKGNIDTRPE</sequence>
<evidence type="ECO:0000313" key="1">
    <source>
        <dbReference type="EMBL" id="PHM44883.1"/>
    </source>
</evidence>
<gene>
    <name evidence="2" type="ORF">SAMN05421680_10664</name>
    <name evidence="1" type="ORF">Xmau_01597</name>
</gene>
<proteinExistence type="predicted"/>
<dbReference type="AlphaFoldDB" id="A0A1I3P8S9"/>
<name>A0A1I3P8S9_9GAMM</name>
<accession>A0A1I3P8S9</accession>
<reference evidence="1 4" key="3">
    <citation type="journal article" date="2017" name="Nat. Microbiol.">
        <title>Natural product diversity associated with the nematode symbionts Photorhabdus and Xenorhabdus.</title>
        <authorList>
            <person name="Tobias N.J."/>
            <person name="Wolff H."/>
            <person name="Djahanschiri B."/>
            <person name="Grundmann F."/>
            <person name="Kronenwerth M."/>
            <person name="Shi Y.M."/>
            <person name="Simonyi S."/>
            <person name="Grun P."/>
            <person name="Shapiro-Ilan D."/>
            <person name="Pidot S.J."/>
            <person name="Stinear T.P."/>
            <person name="Ebersberger I."/>
            <person name="Bode H.B."/>
        </authorList>
    </citation>
    <scope>NUCLEOTIDE SEQUENCE [LARGE SCALE GENOMIC DNA]</scope>
    <source>
        <strain evidence="1 4">DSM 17908</strain>
    </source>
</reference>
<dbReference type="EMBL" id="NITY01000004">
    <property type="protein sequence ID" value="PHM44883.1"/>
    <property type="molecule type" value="Genomic_DNA"/>
</dbReference>
<dbReference type="OrthoDB" id="6448169at2"/>
<keyword evidence="4" id="KW-1185">Reference proteome</keyword>
<evidence type="ECO:0000313" key="4">
    <source>
        <dbReference type="Proteomes" id="UP000224607"/>
    </source>
</evidence>
<dbReference type="Proteomes" id="UP000224607">
    <property type="component" value="Unassembled WGS sequence"/>
</dbReference>
<reference evidence="2" key="2">
    <citation type="submission" date="2016-10" db="EMBL/GenBank/DDBJ databases">
        <authorList>
            <person name="de Groot N.N."/>
        </authorList>
    </citation>
    <scope>NUCLEOTIDE SEQUENCE [LARGE SCALE GENOMIC DNA]</scope>
    <source>
        <strain evidence="2">DSM 17908</strain>
    </source>
</reference>
<dbReference type="Proteomes" id="UP000198919">
    <property type="component" value="Unassembled WGS sequence"/>
</dbReference>
<organism evidence="2 3">
    <name type="scientific">Xenorhabdus mauleonii</name>
    <dbReference type="NCBI Taxonomy" id="351675"/>
    <lineage>
        <taxon>Bacteria</taxon>
        <taxon>Pseudomonadati</taxon>
        <taxon>Pseudomonadota</taxon>
        <taxon>Gammaproteobacteria</taxon>
        <taxon>Enterobacterales</taxon>
        <taxon>Morganellaceae</taxon>
        <taxon>Xenorhabdus</taxon>
    </lineage>
</organism>
<protein>
    <submittedName>
        <fullName evidence="2">Uncharacterized protein</fullName>
    </submittedName>
</protein>
<reference evidence="3" key="1">
    <citation type="submission" date="2016-10" db="EMBL/GenBank/DDBJ databases">
        <authorList>
            <person name="Varghese N."/>
            <person name="Submissions S."/>
        </authorList>
    </citation>
    <scope>NUCLEOTIDE SEQUENCE [LARGE SCALE GENOMIC DNA]</scope>
    <source>
        <strain evidence="3">DSM 17908</strain>
    </source>
</reference>
<evidence type="ECO:0000313" key="2">
    <source>
        <dbReference type="EMBL" id="SFJ17811.1"/>
    </source>
</evidence>